<protein>
    <submittedName>
        <fullName evidence="7">Hemolysin III family protein</fullName>
    </submittedName>
</protein>
<evidence type="ECO:0000256" key="1">
    <source>
        <dbReference type="ARBA" id="ARBA00004141"/>
    </source>
</evidence>
<feature type="transmembrane region" description="Helical" evidence="6">
    <location>
        <begin position="177"/>
        <end position="197"/>
    </location>
</feature>
<dbReference type="OrthoDB" id="9813689at2"/>
<keyword evidence="4 6" id="KW-0472">Membrane</keyword>
<reference evidence="7 8" key="1">
    <citation type="submission" date="2019-01" db="EMBL/GenBank/DDBJ databases">
        <title>Draft genome sequences of the type strains of six Macrococcus species.</title>
        <authorList>
            <person name="Mazhar S."/>
            <person name="Altermann E."/>
            <person name="Hill C."/>
            <person name="Mcauliffe O."/>
        </authorList>
    </citation>
    <scope>NUCLEOTIDE SEQUENCE [LARGE SCALE GENOMIC DNA]</scope>
    <source>
        <strain evidence="7 8">CCM4809</strain>
    </source>
</reference>
<dbReference type="AlphaFoldDB" id="A0A4R6BJ49"/>
<evidence type="ECO:0000256" key="6">
    <source>
        <dbReference type="SAM" id="Phobius"/>
    </source>
</evidence>
<accession>A0A4R6BJ49</accession>
<feature type="transmembrane region" description="Helical" evidence="6">
    <location>
        <begin position="151"/>
        <end position="171"/>
    </location>
</feature>
<feature type="binding site" evidence="5">
    <location>
        <position position="209"/>
    </location>
    <ligand>
        <name>Zn(2+)</name>
        <dbReference type="ChEBI" id="CHEBI:29105"/>
    </ligand>
</feature>
<feature type="transmembrane region" description="Helical" evidence="6">
    <location>
        <begin position="206"/>
        <end position="226"/>
    </location>
</feature>
<evidence type="ECO:0000313" key="8">
    <source>
        <dbReference type="Proteomes" id="UP000295328"/>
    </source>
</evidence>
<keyword evidence="2 6" id="KW-0812">Transmembrane</keyword>
<sequence>MQRTYRGEKMSSANNFRDIRALKMGEEIGNSVSHGVPALLILLSLPYFAVKTYLMGGAVLTLGISVFLISIFLMFLSSCIYHLMPNHSVHKYIMRIIDHSMIYIAIAGTYTPIALSIVGGKLGWTIMIIQWIVTIGGIIYKAVAKNVNPKVSLGLYLAMGWLGIILFPSLIEKVNMTFVILIVAGGLAYSIGTWFYAQKSRHYFHMIWHFFILAGASLHFIALLYFI</sequence>
<dbReference type="PANTHER" id="PTHR20855">
    <property type="entry name" value="ADIPOR/PROGESTIN RECEPTOR-RELATED"/>
    <property type="match status" value="1"/>
</dbReference>
<feature type="transmembrane region" description="Helical" evidence="6">
    <location>
        <begin position="96"/>
        <end position="118"/>
    </location>
</feature>
<dbReference type="GO" id="GO:0016020">
    <property type="term" value="C:membrane"/>
    <property type="evidence" value="ECO:0007669"/>
    <property type="project" value="UniProtKB-SubCell"/>
</dbReference>
<keyword evidence="5" id="KW-0862">Zinc</keyword>
<keyword evidence="5" id="KW-0479">Metal-binding</keyword>
<comment type="subcellular location">
    <subcellularLocation>
        <location evidence="1">Membrane</location>
        <topology evidence="1">Multi-pass membrane protein</topology>
    </subcellularLocation>
</comment>
<organism evidence="7 8">
    <name type="scientific">Macrococcus hajekii</name>
    <dbReference type="NCBI Taxonomy" id="198482"/>
    <lineage>
        <taxon>Bacteria</taxon>
        <taxon>Bacillati</taxon>
        <taxon>Bacillota</taxon>
        <taxon>Bacilli</taxon>
        <taxon>Bacillales</taxon>
        <taxon>Staphylococcaceae</taxon>
        <taxon>Macrococcus</taxon>
    </lineage>
</organism>
<evidence type="ECO:0000256" key="2">
    <source>
        <dbReference type="ARBA" id="ARBA00022692"/>
    </source>
</evidence>
<evidence type="ECO:0000256" key="5">
    <source>
        <dbReference type="PIRSR" id="PIRSR604254-1"/>
    </source>
</evidence>
<comment type="caution">
    <text evidence="7">The sequence shown here is derived from an EMBL/GenBank/DDBJ whole genome shotgun (WGS) entry which is preliminary data.</text>
</comment>
<evidence type="ECO:0000256" key="4">
    <source>
        <dbReference type="ARBA" id="ARBA00023136"/>
    </source>
</evidence>
<feature type="transmembrane region" description="Helical" evidence="6">
    <location>
        <begin position="62"/>
        <end position="84"/>
    </location>
</feature>
<dbReference type="Pfam" id="PF03006">
    <property type="entry name" value="HlyIII"/>
    <property type="match status" value="1"/>
</dbReference>
<name>A0A4R6BJ49_9STAP</name>
<keyword evidence="8" id="KW-1185">Reference proteome</keyword>
<feature type="binding site" evidence="5">
    <location>
        <position position="82"/>
    </location>
    <ligand>
        <name>Zn(2+)</name>
        <dbReference type="ChEBI" id="CHEBI:29105"/>
    </ligand>
</feature>
<proteinExistence type="predicted"/>
<evidence type="ECO:0000256" key="3">
    <source>
        <dbReference type="ARBA" id="ARBA00022989"/>
    </source>
</evidence>
<keyword evidence="3 6" id="KW-1133">Transmembrane helix</keyword>
<feature type="binding site" evidence="5">
    <location>
        <position position="205"/>
    </location>
    <ligand>
        <name>Zn(2+)</name>
        <dbReference type="ChEBI" id="CHEBI:29105"/>
    </ligand>
</feature>
<dbReference type="PANTHER" id="PTHR20855:SF129">
    <property type="entry name" value="HEMOLYSIN-3 HOMOLOG"/>
    <property type="match status" value="1"/>
</dbReference>
<evidence type="ECO:0000313" key="7">
    <source>
        <dbReference type="EMBL" id="TDM01620.1"/>
    </source>
</evidence>
<dbReference type="GO" id="GO:0046872">
    <property type="term" value="F:metal ion binding"/>
    <property type="evidence" value="ECO:0007669"/>
    <property type="project" value="UniProtKB-KW"/>
</dbReference>
<gene>
    <name evidence="7" type="ORF">ERX37_09000</name>
</gene>
<feature type="transmembrane region" description="Helical" evidence="6">
    <location>
        <begin position="32"/>
        <end position="50"/>
    </location>
</feature>
<dbReference type="EMBL" id="SCWE01000003">
    <property type="protein sequence ID" value="TDM01620.1"/>
    <property type="molecule type" value="Genomic_DNA"/>
</dbReference>
<dbReference type="InterPro" id="IPR004254">
    <property type="entry name" value="AdipoR/HlyIII-related"/>
</dbReference>
<feature type="transmembrane region" description="Helical" evidence="6">
    <location>
        <begin position="124"/>
        <end position="144"/>
    </location>
</feature>
<dbReference type="Proteomes" id="UP000295328">
    <property type="component" value="Unassembled WGS sequence"/>
</dbReference>